<evidence type="ECO:0000313" key="12">
    <source>
        <dbReference type="Proteomes" id="UP000557739"/>
    </source>
</evidence>
<feature type="compositionally biased region" description="Basic and acidic residues" evidence="9">
    <location>
        <begin position="477"/>
        <end position="487"/>
    </location>
</feature>
<keyword evidence="7" id="KW-0998">Cell outer membrane</keyword>
<dbReference type="Gene3D" id="1.20.1600.10">
    <property type="entry name" value="Outer membrane efflux proteins (OEP)"/>
    <property type="match status" value="1"/>
</dbReference>
<evidence type="ECO:0000256" key="3">
    <source>
        <dbReference type="ARBA" id="ARBA00022448"/>
    </source>
</evidence>
<accession>A0A7W9ARL2</accession>
<dbReference type="GO" id="GO:0015288">
    <property type="term" value="F:porin activity"/>
    <property type="evidence" value="ECO:0007669"/>
    <property type="project" value="TreeGrafter"/>
</dbReference>
<comment type="caution">
    <text evidence="11">The sequence shown here is derived from an EMBL/GenBank/DDBJ whole genome shotgun (WGS) entry which is preliminary data.</text>
</comment>
<evidence type="ECO:0000256" key="2">
    <source>
        <dbReference type="ARBA" id="ARBA00007613"/>
    </source>
</evidence>
<feature type="coiled-coil region" evidence="8">
    <location>
        <begin position="169"/>
        <end position="220"/>
    </location>
</feature>
<evidence type="ECO:0000256" key="7">
    <source>
        <dbReference type="ARBA" id="ARBA00023237"/>
    </source>
</evidence>
<dbReference type="GO" id="GO:0009279">
    <property type="term" value="C:cell outer membrane"/>
    <property type="evidence" value="ECO:0007669"/>
    <property type="project" value="UniProtKB-SubCell"/>
</dbReference>
<feature type="chain" id="PRO_5031431027" evidence="10">
    <location>
        <begin position="21"/>
        <end position="545"/>
    </location>
</feature>
<evidence type="ECO:0000256" key="5">
    <source>
        <dbReference type="ARBA" id="ARBA00022692"/>
    </source>
</evidence>
<evidence type="ECO:0000256" key="4">
    <source>
        <dbReference type="ARBA" id="ARBA00022452"/>
    </source>
</evidence>
<keyword evidence="3" id="KW-0813">Transport</keyword>
<organism evidence="11 12">
    <name type="scientific">Sphingomonas yantingensis</name>
    <dbReference type="NCBI Taxonomy" id="1241761"/>
    <lineage>
        <taxon>Bacteria</taxon>
        <taxon>Pseudomonadati</taxon>
        <taxon>Pseudomonadota</taxon>
        <taxon>Alphaproteobacteria</taxon>
        <taxon>Sphingomonadales</taxon>
        <taxon>Sphingomonadaceae</taxon>
        <taxon>Sphingomonas</taxon>
    </lineage>
</organism>
<name>A0A7W9ARL2_9SPHN</name>
<dbReference type="PANTHER" id="PTHR30026">
    <property type="entry name" value="OUTER MEMBRANE PROTEIN TOLC"/>
    <property type="match status" value="1"/>
</dbReference>
<feature type="compositionally biased region" description="Polar residues" evidence="9">
    <location>
        <begin position="530"/>
        <end position="545"/>
    </location>
</feature>
<feature type="signal peptide" evidence="10">
    <location>
        <begin position="1"/>
        <end position="20"/>
    </location>
</feature>
<dbReference type="GO" id="GO:1990281">
    <property type="term" value="C:efflux pump complex"/>
    <property type="evidence" value="ECO:0007669"/>
    <property type="project" value="TreeGrafter"/>
</dbReference>
<comment type="subcellular location">
    <subcellularLocation>
        <location evidence="1">Cell outer membrane</location>
    </subcellularLocation>
</comment>
<gene>
    <name evidence="11" type="ORF">FHR19_002690</name>
</gene>
<evidence type="ECO:0000313" key="11">
    <source>
        <dbReference type="EMBL" id="MBB5699324.1"/>
    </source>
</evidence>
<comment type="similarity">
    <text evidence="2">Belongs to the outer membrane factor (OMF) (TC 1.B.17) family.</text>
</comment>
<keyword evidence="5" id="KW-0812">Transmembrane</keyword>
<dbReference type="NCBIfam" id="TIGR01844">
    <property type="entry name" value="type_I_sec_TolC"/>
    <property type="match status" value="1"/>
</dbReference>
<dbReference type="RefSeq" id="WP_184029255.1">
    <property type="nucleotide sequence ID" value="NZ_JACIJJ010000004.1"/>
</dbReference>
<keyword evidence="4" id="KW-1134">Transmembrane beta strand</keyword>
<dbReference type="Proteomes" id="UP000557739">
    <property type="component" value="Unassembled WGS sequence"/>
</dbReference>
<feature type="region of interest" description="Disordered" evidence="9">
    <location>
        <begin position="461"/>
        <end position="545"/>
    </location>
</feature>
<evidence type="ECO:0000256" key="1">
    <source>
        <dbReference type="ARBA" id="ARBA00004442"/>
    </source>
</evidence>
<protein>
    <submittedName>
        <fullName evidence="11">Outer membrane protein</fullName>
    </submittedName>
</protein>
<proteinExistence type="inferred from homology"/>
<dbReference type="PANTHER" id="PTHR30026:SF22">
    <property type="entry name" value="OUTER MEMBRANE EFFLUX PROTEIN"/>
    <property type="match status" value="1"/>
</dbReference>
<evidence type="ECO:0000256" key="6">
    <source>
        <dbReference type="ARBA" id="ARBA00023136"/>
    </source>
</evidence>
<keyword evidence="6" id="KW-0472">Membrane</keyword>
<sequence>MKMRFWLLAGVVVATGPVAAQVGPVTPVEASMASVSGATDTLAQALVDAYRNNPQLEAQRAQLRALDETVVQASAPYRLQASVVGSVRYQEQVTRDVFFDELVTNRARSSGASLTASQILFNGGRTAARVSAAEASVLSGRERLREVENFILFEVVDSYVSVLRDQRLVEIQQRSIQSYQRQVDQARARERGGDLTRIDIAQAEAQLGIIRTQLAQAETNLERSRSRFAAVVGRNPGALTPPPPLPGIPGSIDMAYRVAEAESPTLWQAILNERSGRAQIAAERAERNPILSADASIGVIDPNGIGFNNLRRGVSAGGTLTIPLLTGGVIDSRVRQALANQQSLAFTVEASRRGVQAQVQNAWNQSISSAEQVAIGQATAETAARALEGVRRSFQEGFRSNFEVIDSEQRLLNAQVIVANAEYQRYASQANLLTYLGRLQAATLSPAVATYDMEANLERRKRQQIDPFQPFVGPIDRLSRASDDPRDAPVVPATANATLRTPDTPAPARPLASALPVDNVPARPALPDQKQPSPSQVQAQSRPRD</sequence>
<dbReference type="InterPro" id="IPR010130">
    <property type="entry name" value="T1SS_OMP_TolC"/>
</dbReference>
<evidence type="ECO:0000256" key="9">
    <source>
        <dbReference type="SAM" id="MobiDB-lite"/>
    </source>
</evidence>
<keyword evidence="8" id="KW-0175">Coiled coil</keyword>
<dbReference type="Pfam" id="PF02321">
    <property type="entry name" value="OEP"/>
    <property type="match status" value="2"/>
</dbReference>
<reference evidence="11 12" key="1">
    <citation type="submission" date="2020-08" db="EMBL/GenBank/DDBJ databases">
        <title>Genomic Encyclopedia of Type Strains, Phase IV (KMG-IV): sequencing the most valuable type-strain genomes for metagenomic binning, comparative biology and taxonomic classification.</title>
        <authorList>
            <person name="Goeker M."/>
        </authorList>
    </citation>
    <scope>NUCLEOTIDE SEQUENCE [LARGE SCALE GENOMIC DNA]</scope>
    <source>
        <strain evidence="11 12">DSM 27244</strain>
    </source>
</reference>
<evidence type="ECO:0000256" key="10">
    <source>
        <dbReference type="SAM" id="SignalP"/>
    </source>
</evidence>
<dbReference type="InterPro" id="IPR051906">
    <property type="entry name" value="TolC-like"/>
</dbReference>
<dbReference type="SUPFAM" id="SSF56954">
    <property type="entry name" value="Outer membrane efflux proteins (OEP)"/>
    <property type="match status" value="1"/>
</dbReference>
<dbReference type="InterPro" id="IPR003423">
    <property type="entry name" value="OMP_efflux"/>
</dbReference>
<keyword evidence="12" id="KW-1185">Reference proteome</keyword>
<dbReference type="GO" id="GO:0015562">
    <property type="term" value="F:efflux transmembrane transporter activity"/>
    <property type="evidence" value="ECO:0007669"/>
    <property type="project" value="InterPro"/>
</dbReference>
<evidence type="ECO:0000256" key="8">
    <source>
        <dbReference type="SAM" id="Coils"/>
    </source>
</evidence>
<dbReference type="AlphaFoldDB" id="A0A7W9ARL2"/>
<keyword evidence="10" id="KW-0732">Signal</keyword>
<dbReference type="EMBL" id="JACIJJ010000004">
    <property type="protein sequence ID" value="MBB5699324.1"/>
    <property type="molecule type" value="Genomic_DNA"/>
</dbReference>